<keyword evidence="1" id="KW-0812">Transmembrane</keyword>
<dbReference type="OrthoDB" id="4775440at2"/>
<protein>
    <submittedName>
        <fullName evidence="2">Uncharacterized protein</fullName>
    </submittedName>
</protein>
<proteinExistence type="predicted"/>
<evidence type="ECO:0000313" key="3">
    <source>
        <dbReference type="Proteomes" id="UP000271626"/>
    </source>
</evidence>
<feature type="transmembrane region" description="Helical" evidence="1">
    <location>
        <begin position="109"/>
        <end position="132"/>
    </location>
</feature>
<feature type="transmembrane region" description="Helical" evidence="1">
    <location>
        <begin position="79"/>
        <end position="103"/>
    </location>
</feature>
<name>A0A3P8JZU6_TSUPA</name>
<dbReference type="Proteomes" id="UP000271626">
    <property type="component" value="Chromosome"/>
</dbReference>
<sequence>MQETSPDPTVTGGVRLPTDRRTLACVAAGGALAAVAANRLSSAPAWRALEFDVRIGGLAVLSLLAGALFALRDRLGDRWFAFLVFGVLSGFASVGVYGLVSLLGMPPSAGVRFLVAAPVVAGLGIAAGRAVVRRARR</sequence>
<dbReference type="RefSeq" id="WP_126195607.1">
    <property type="nucleotide sequence ID" value="NZ_CP085954.1"/>
</dbReference>
<reference evidence="2 3" key="1">
    <citation type="submission" date="2018-12" db="EMBL/GenBank/DDBJ databases">
        <authorList>
            <consortium name="Pathogen Informatics"/>
        </authorList>
    </citation>
    <scope>NUCLEOTIDE SEQUENCE [LARGE SCALE GENOMIC DNA]</scope>
    <source>
        <strain evidence="2 3">NCTC10741</strain>
    </source>
</reference>
<dbReference type="EMBL" id="LR131273">
    <property type="protein sequence ID" value="VDR38324.1"/>
    <property type="molecule type" value="Genomic_DNA"/>
</dbReference>
<accession>A0A3P8JZU6</accession>
<evidence type="ECO:0000256" key="1">
    <source>
        <dbReference type="SAM" id="Phobius"/>
    </source>
</evidence>
<feature type="transmembrane region" description="Helical" evidence="1">
    <location>
        <begin position="23"/>
        <end position="41"/>
    </location>
</feature>
<organism evidence="2 3">
    <name type="scientific">Tsukamurella paurometabola</name>
    <name type="common">Corynebacterium paurometabolum</name>
    <dbReference type="NCBI Taxonomy" id="2061"/>
    <lineage>
        <taxon>Bacteria</taxon>
        <taxon>Bacillati</taxon>
        <taxon>Actinomycetota</taxon>
        <taxon>Actinomycetes</taxon>
        <taxon>Mycobacteriales</taxon>
        <taxon>Tsukamurellaceae</taxon>
        <taxon>Tsukamurella</taxon>
    </lineage>
</organism>
<evidence type="ECO:0000313" key="2">
    <source>
        <dbReference type="EMBL" id="VDR38324.1"/>
    </source>
</evidence>
<keyword evidence="1" id="KW-0472">Membrane</keyword>
<gene>
    <name evidence="2" type="ORF">NCTC10741_01441</name>
</gene>
<feature type="transmembrane region" description="Helical" evidence="1">
    <location>
        <begin position="53"/>
        <end position="72"/>
    </location>
</feature>
<keyword evidence="1" id="KW-1133">Transmembrane helix</keyword>
<dbReference type="AlphaFoldDB" id="A0A3P8JZU6"/>